<dbReference type="EMBL" id="JF937094">
    <property type="protein sequence ID" value="AEK08729.1"/>
    <property type="molecule type" value="Genomic_DNA"/>
</dbReference>
<proteinExistence type="predicted"/>
<sequence>MPRIGSCRLEPPMTAGMWDLALALTIYVVFAVIVGAIFYFL</sequence>
<feature type="transmembrane region" description="Helical" evidence="1">
    <location>
        <begin position="20"/>
        <end position="40"/>
    </location>
</feature>
<evidence type="ECO:0000313" key="2">
    <source>
        <dbReference type="EMBL" id="AEK08729.1"/>
    </source>
</evidence>
<keyword evidence="1" id="KW-0812">Transmembrane</keyword>
<organism evidence="2 3">
    <name type="scientific">Mycobacterium phage Hammer</name>
    <dbReference type="NCBI Taxonomy" id="2922204"/>
    <lineage>
        <taxon>Viruses</taxon>
        <taxon>Duplodnaviria</taxon>
        <taxon>Heunggongvirae</taxon>
        <taxon>Uroviricota</taxon>
        <taxon>Caudoviricetes</taxon>
        <taxon>Gladiatorvirus</taxon>
        <taxon>Gladiatorvirus hammer</taxon>
    </lineage>
</organism>
<protein>
    <submittedName>
        <fullName evidence="2">Uncharacterized protein</fullName>
    </submittedName>
</protein>
<evidence type="ECO:0000313" key="3">
    <source>
        <dbReference type="Proteomes" id="UP000008412"/>
    </source>
</evidence>
<dbReference type="Proteomes" id="UP000008412">
    <property type="component" value="Segment"/>
</dbReference>
<keyword evidence="3" id="KW-1185">Reference proteome</keyword>
<accession>G1D1T1</accession>
<keyword evidence="1" id="KW-0472">Membrane</keyword>
<name>G1D1T1_9CAUD</name>
<dbReference type="RefSeq" id="YP_009636600.1">
    <property type="nucleotide sequence ID" value="NC_042318.1"/>
</dbReference>
<dbReference type="GeneID" id="40233343"/>
<reference evidence="2 3" key="1">
    <citation type="journal article" date="2012" name="J. Virol.">
        <title>Complete Genome Sequences of 138 Mycobacteriophages.</title>
        <authorList>
            <consortium name="the Science Education Alliance Phage Hunters Advancing Genomics and Evolutionary Science Program"/>
            <consortium name="the KwaZulu-Natal Research Institute for Tuberculosis and HIV Mycobacterial Genetics Course Students"/>
            <consortium name="the Phage Hunters Integrating Research and Education Program"/>
            <person name="Hatfull G.F."/>
        </authorList>
    </citation>
    <scope>NUCLEOTIDE SEQUENCE [LARGE SCALE GENOMIC DNA]</scope>
    <source>
        <strain evidence="2 3">Hammer</strain>
    </source>
</reference>
<evidence type="ECO:0000256" key="1">
    <source>
        <dbReference type="SAM" id="Phobius"/>
    </source>
</evidence>
<keyword evidence="1" id="KW-1133">Transmembrane helix</keyword>
<gene>
    <name evidence="2" type="primary">85</name>
    <name evidence="2" type="ORF">HAMMER_85</name>
</gene>